<name>A0A0A8X1E4_MESS1</name>
<keyword evidence="4 7" id="KW-0560">Oxidoreductase</keyword>
<evidence type="ECO:0000313" key="13">
    <source>
        <dbReference type="Proteomes" id="UP000031014"/>
    </source>
</evidence>
<dbReference type="GO" id="GO:0051287">
    <property type="term" value="F:NAD binding"/>
    <property type="evidence" value="ECO:0007669"/>
    <property type="project" value="InterPro"/>
</dbReference>
<feature type="binding site" evidence="9">
    <location>
        <begin position="169"/>
        <end position="172"/>
    </location>
    <ligand>
        <name>substrate</name>
    </ligand>
</feature>
<organism evidence="12 13">
    <name type="scientific">Mesobacillus selenatarsenatis (strain DSM 18680 / JCM 14380 / FERM P-15431 / SF-1)</name>
    <dbReference type="NCBI Taxonomy" id="1321606"/>
    <lineage>
        <taxon>Bacteria</taxon>
        <taxon>Bacillati</taxon>
        <taxon>Bacillota</taxon>
        <taxon>Bacilli</taxon>
        <taxon>Bacillales</taxon>
        <taxon>Bacillaceae</taxon>
        <taxon>Mesobacillus</taxon>
    </lineage>
</organism>
<feature type="domain" description="UDP-glucose/GDP-mannose dehydrogenase C-terminal" evidence="11">
    <location>
        <begin position="330"/>
        <end position="432"/>
    </location>
</feature>
<feature type="binding site" evidence="9">
    <location>
        <begin position="266"/>
        <end position="270"/>
    </location>
    <ligand>
        <name>substrate</name>
    </ligand>
</feature>
<dbReference type="InterPro" id="IPR008927">
    <property type="entry name" value="6-PGluconate_DH-like_C_sf"/>
</dbReference>
<evidence type="ECO:0000256" key="3">
    <source>
        <dbReference type="ARBA" id="ARBA00012954"/>
    </source>
</evidence>
<dbReference type="GO" id="GO:0006065">
    <property type="term" value="P:UDP-glucuronate biosynthetic process"/>
    <property type="evidence" value="ECO:0007669"/>
    <property type="project" value="UniProtKB-UniPathway"/>
</dbReference>
<dbReference type="AlphaFoldDB" id="A0A0A8X1E4"/>
<evidence type="ECO:0000256" key="6">
    <source>
        <dbReference type="ARBA" id="ARBA00047473"/>
    </source>
</evidence>
<feature type="binding site" evidence="10">
    <location>
        <position position="103"/>
    </location>
    <ligand>
        <name>NAD(+)</name>
        <dbReference type="ChEBI" id="CHEBI:57540"/>
    </ligand>
</feature>
<dbReference type="PANTHER" id="PTHR43750">
    <property type="entry name" value="UDP-GLUCOSE 6-DEHYDROGENASE TUAD"/>
    <property type="match status" value="1"/>
</dbReference>
<evidence type="ECO:0000256" key="5">
    <source>
        <dbReference type="ARBA" id="ARBA00023027"/>
    </source>
</evidence>
<dbReference type="Proteomes" id="UP000031014">
    <property type="component" value="Unassembled WGS sequence"/>
</dbReference>
<comment type="caution">
    <text evidence="12">The sequence shown here is derived from an EMBL/GenBank/DDBJ whole genome shotgun (WGS) entry which is preliminary data.</text>
</comment>
<dbReference type="GO" id="GO:0003979">
    <property type="term" value="F:UDP-glucose 6-dehydrogenase activity"/>
    <property type="evidence" value="ECO:0007669"/>
    <property type="project" value="UniProtKB-EC"/>
</dbReference>
<proteinExistence type="inferred from homology"/>
<evidence type="ECO:0000256" key="1">
    <source>
        <dbReference type="ARBA" id="ARBA00004701"/>
    </source>
</evidence>
<sequence length="467" mass="51517">MFNNLNIEKIAGIGVANMKVSVIGTGYVGLVSGVSLADIGHDVTCIDINERKVSLMSKGKSPFYEPGLEPLMKKNIVSGRLHFTTEIQKGLLNADIVIIAVGTPMKDDGSADISQIKQVSLQIAESIVKDTIIIIKSTVPVGTNELIRDIIFSNLSHNVEFSVVSNPEFLREGSAVYDTYHGDRIIIGSDNYRVAECVATMYKPLGMNILITDIRSAEMIKYASNAFLATKISFINEISNLCERLGANIEEVALGMGTDKRIGHEFLNAGIGYGGSCFPKDTNALVQVSDQVGYNFELLKGVIRVNQRQQKLLLHKLKHRFGSLKGKRIAVLGLSFKPNTDDMREAASIIITDKLIEQGAEVVVYDPKAMKNAVQWLNPKVNYGISIKETIRETDIALILTEWDVFKELDLSIFVELMNSPIVFDGRNCFTLDEAMEAGIEYHSVGRPVINNNIIPDRLVKLAESYV</sequence>
<feature type="active site" description="Nucleophile" evidence="8">
    <location>
        <position position="277"/>
    </location>
</feature>
<evidence type="ECO:0000259" key="11">
    <source>
        <dbReference type="SMART" id="SM00984"/>
    </source>
</evidence>
<feature type="binding site" evidence="9">
    <location>
        <position position="337"/>
    </location>
    <ligand>
        <name>substrate</name>
    </ligand>
</feature>
<comment type="catalytic activity">
    <reaction evidence="6 7">
        <text>UDP-alpha-D-glucose + 2 NAD(+) + H2O = UDP-alpha-D-glucuronate + 2 NADH + 3 H(+)</text>
        <dbReference type="Rhea" id="RHEA:23596"/>
        <dbReference type="ChEBI" id="CHEBI:15377"/>
        <dbReference type="ChEBI" id="CHEBI:15378"/>
        <dbReference type="ChEBI" id="CHEBI:57540"/>
        <dbReference type="ChEBI" id="CHEBI:57945"/>
        <dbReference type="ChEBI" id="CHEBI:58052"/>
        <dbReference type="ChEBI" id="CHEBI:58885"/>
        <dbReference type="EC" id="1.1.1.22"/>
    </reaction>
</comment>
<dbReference type="Gene3D" id="3.40.50.720">
    <property type="entry name" value="NAD(P)-binding Rossmann-like Domain"/>
    <property type="match status" value="2"/>
</dbReference>
<dbReference type="InterPro" id="IPR028357">
    <property type="entry name" value="UDPglc_DH_bac"/>
</dbReference>
<dbReference type="SUPFAM" id="SSF52413">
    <property type="entry name" value="UDP-glucose/GDP-mannose dehydrogenase C-terminal domain"/>
    <property type="match status" value="1"/>
</dbReference>
<dbReference type="InterPro" id="IPR036291">
    <property type="entry name" value="NAD(P)-bd_dom_sf"/>
</dbReference>
<feature type="binding site" evidence="10">
    <location>
        <position position="52"/>
    </location>
    <ligand>
        <name>NAD(+)</name>
        <dbReference type="ChEBI" id="CHEBI:57540"/>
    </ligand>
</feature>
<accession>A0A0A8X1E4</accession>
<dbReference type="InterPro" id="IPR001732">
    <property type="entry name" value="UDP-Glc/GDP-Man_DH_N"/>
</dbReference>
<dbReference type="UniPathway" id="UPA00038">
    <property type="reaction ID" value="UER00491"/>
</dbReference>
<dbReference type="Gene3D" id="1.20.5.100">
    <property type="entry name" value="Cytochrome c1, transmembrane anchor, C-terminal"/>
    <property type="match status" value="1"/>
</dbReference>
<dbReference type="Pfam" id="PF00984">
    <property type="entry name" value="UDPG_MGDP_dh"/>
    <property type="match status" value="1"/>
</dbReference>
<dbReference type="SUPFAM" id="SSF51735">
    <property type="entry name" value="NAD(P)-binding Rossmann-fold domains"/>
    <property type="match status" value="1"/>
</dbReference>
<feature type="binding site" evidence="9">
    <location>
        <position position="221"/>
    </location>
    <ligand>
        <name>substrate</name>
    </ligand>
</feature>
<dbReference type="Pfam" id="PF03721">
    <property type="entry name" value="UDPG_MGDP_dh_N"/>
    <property type="match status" value="1"/>
</dbReference>
<dbReference type="InterPro" id="IPR014026">
    <property type="entry name" value="UDP-Glc/GDP-Man_DH_dimer"/>
</dbReference>
<evidence type="ECO:0000256" key="9">
    <source>
        <dbReference type="PIRSR" id="PIRSR500134-2"/>
    </source>
</evidence>
<dbReference type="PANTHER" id="PTHR43750:SF4">
    <property type="entry name" value="UDP-GLUCOSE 6-DEHYDROGENASE YWQF"/>
    <property type="match status" value="1"/>
</dbReference>
<comment type="similarity">
    <text evidence="2 7">Belongs to the UDP-glucose/GDP-mannose dehydrogenase family.</text>
</comment>
<evidence type="ECO:0000313" key="12">
    <source>
        <dbReference type="EMBL" id="GAM12842.1"/>
    </source>
</evidence>
<keyword evidence="13" id="KW-1185">Reference proteome</keyword>
<dbReference type="STRING" id="1321606.SAMD00020551_0977"/>
<evidence type="ECO:0000256" key="2">
    <source>
        <dbReference type="ARBA" id="ARBA00006601"/>
    </source>
</evidence>
<dbReference type="EC" id="1.1.1.22" evidence="3 7"/>
<dbReference type="SMART" id="SM00984">
    <property type="entry name" value="UDPG_MGDP_dh_C"/>
    <property type="match status" value="1"/>
</dbReference>
<dbReference type="InterPro" id="IPR036220">
    <property type="entry name" value="UDP-Glc/GDP-Man_DH_C_sf"/>
</dbReference>
<feature type="binding site" evidence="10">
    <location>
        <position position="172"/>
    </location>
    <ligand>
        <name>NAD(+)</name>
        <dbReference type="ChEBI" id="CHEBI:57540"/>
    </ligand>
</feature>
<dbReference type="PIRSF" id="PIRSF000124">
    <property type="entry name" value="UDPglc_GDPman_dh"/>
    <property type="match status" value="1"/>
</dbReference>
<dbReference type="NCBIfam" id="TIGR03026">
    <property type="entry name" value="NDP-sugDHase"/>
    <property type="match status" value="1"/>
</dbReference>
<protein>
    <recommendedName>
        <fullName evidence="3 7">UDP-glucose 6-dehydrogenase</fullName>
        <ecNumber evidence="3 7">1.1.1.22</ecNumber>
    </recommendedName>
</protein>
<feature type="binding site" evidence="10">
    <location>
        <position position="138"/>
    </location>
    <ligand>
        <name>NAD(+)</name>
        <dbReference type="ChEBI" id="CHEBI:57540"/>
    </ligand>
</feature>
<evidence type="ECO:0000256" key="7">
    <source>
        <dbReference type="PIRNR" id="PIRNR000124"/>
    </source>
</evidence>
<comment type="pathway">
    <text evidence="1">Nucleotide-sugar biosynthesis; UDP-alpha-D-glucuronate biosynthesis; UDP-alpha-D-glucuronate from UDP-alpha-D-glucose: step 1/1.</text>
</comment>
<dbReference type="PIRSF" id="PIRSF500134">
    <property type="entry name" value="UDPglc_DH_bac"/>
    <property type="match status" value="1"/>
</dbReference>
<evidence type="ECO:0000256" key="4">
    <source>
        <dbReference type="ARBA" id="ARBA00023002"/>
    </source>
</evidence>
<feature type="binding site" evidence="10">
    <location>
        <position position="47"/>
    </location>
    <ligand>
        <name>NAD(+)</name>
        <dbReference type="ChEBI" id="CHEBI:57540"/>
    </ligand>
</feature>
<dbReference type="GO" id="GO:0000271">
    <property type="term" value="P:polysaccharide biosynthetic process"/>
    <property type="evidence" value="ECO:0007669"/>
    <property type="project" value="InterPro"/>
</dbReference>
<keyword evidence="5 7" id="KW-0520">NAD</keyword>
<dbReference type="Pfam" id="PF03720">
    <property type="entry name" value="UDPG_MGDP_dh_C"/>
    <property type="match status" value="1"/>
</dbReference>
<gene>
    <name evidence="12" type="ORF">SAMD00020551_0977</name>
</gene>
<feature type="binding site" evidence="10">
    <location>
        <position position="280"/>
    </location>
    <ligand>
        <name>NAD(+)</name>
        <dbReference type="ChEBI" id="CHEBI:57540"/>
    </ligand>
</feature>
<evidence type="ECO:0000256" key="8">
    <source>
        <dbReference type="PIRSR" id="PIRSR500134-1"/>
    </source>
</evidence>
<dbReference type="SUPFAM" id="SSF48179">
    <property type="entry name" value="6-phosphogluconate dehydrogenase C-terminal domain-like"/>
    <property type="match status" value="1"/>
</dbReference>
<reference evidence="12 13" key="1">
    <citation type="submission" date="2013-06" db="EMBL/GenBank/DDBJ databases">
        <title>Whole genome shotgun sequence of Bacillus selenatarsenatis SF-1.</title>
        <authorList>
            <person name="Kuroda M."/>
            <person name="Sei K."/>
            <person name="Yamashita M."/>
            <person name="Ike M."/>
        </authorList>
    </citation>
    <scope>NUCLEOTIDE SEQUENCE [LARGE SCALE GENOMIC DNA]</scope>
    <source>
        <strain evidence="12 13">SF-1</strain>
    </source>
</reference>
<dbReference type="EMBL" id="BASE01000019">
    <property type="protein sequence ID" value="GAM12842.1"/>
    <property type="molecule type" value="Genomic_DNA"/>
</dbReference>
<dbReference type="InterPro" id="IPR017476">
    <property type="entry name" value="UDP-Glc/GDP-Man"/>
</dbReference>
<evidence type="ECO:0000256" key="10">
    <source>
        <dbReference type="PIRSR" id="PIRSR500134-3"/>
    </source>
</evidence>
<dbReference type="InterPro" id="IPR014027">
    <property type="entry name" value="UDP-Glc/GDP-Man_DH_C"/>
</dbReference>
<feature type="binding site" evidence="9">
    <location>
        <position position="274"/>
    </location>
    <ligand>
        <name>substrate</name>
    </ligand>
</feature>
<feature type="binding site" evidence="10">
    <location>
        <position position="344"/>
    </location>
    <ligand>
        <name>NAD(+)</name>
        <dbReference type="ChEBI" id="CHEBI:57540"/>
    </ligand>
</feature>